<feature type="compositionally biased region" description="Polar residues" evidence="2">
    <location>
        <begin position="196"/>
        <end position="216"/>
    </location>
</feature>
<evidence type="ECO:0000313" key="5">
    <source>
        <dbReference type="Proteomes" id="UP000199706"/>
    </source>
</evidence>
<feature type="compositionally biased region" description="Basic and acidic residues" evidence="2">
    <location>
        <begin position="373"/>
        <end position="388"/>
    </location>
</feature>
<evidence type="ECO:0000259" key="3">
    <source>
        <dbReference type="Pfam" id="PF01266"/>
    </source>
</evidence>
<dbReference type="GO" id="GO:0016491">
    <property type="term" value="F:oxidoreductase activity"/>
    <property type="evidence" value="ECO:0007669"/>
    <property type="project" value="UniProtKB-KW"/>
</dbReference>
<dbReference type="SUPFAM" id="SSF51971">
    <property type="entry name" value="Nucleotide-binding domain"/>
    <property type="match status" value="1"/>
</dbReference>
<protein>
    <submittedName>
        <fullName evidence="4">FAD dependent oxidoreductase</fullName>
    </submittedName>
</protein>
<reference evidence="4 5" key="1">
    <citation type="submission" date="2016-10" db="EMBL/GenBank/DDBJ databases">
        <authorList>
            <person name="de Groot N.N."/>
        </authorList>
    </citation>
    <scope>NUCLEOTIDE SEQUENCE [LARGE SCALE GENOMIC DNA]</scope>
    <source>
        <strain evidence="4 5">LMG 2247</strain>
    </source>
</reference>
<feature type="domain" description="FAD dependent oxidoreductase" evidence="3">
    <location>
        <begin position="597"/>
        <end position="678"/>
    </location>
</feature>
<feature type="compositionally biased region" description="Basic and acidic residues" evidence="2">
    <location>
        <begin position="52"/>
        <end position="70"/>
    </location>
</feature>
<feature type="compositionally biased region" description="Basic and acidic residues" evidence="2">
    <location>
        <begin position="505"/>
        <end position="517"/>
    </location>
</feature>
<dbReference type="Gene3D" id="3.50.50.60">
    <property type="entry name" value="FAD/NAD(P)-binding domain"/>
    <property type="match status" value="1"/>
</dbReference>
<name>A0A1G7U391_9BURK</name>
<dbReference type="Gene3D" id="3.30.9.10">
    <property type="entry name" value="D-Amino Acid Oxidase, subunit A, domain 2"/>
    <property type="match status" value="1"/>
</dbReference>
<feature type="compositionally biased region" description="Basic and acidic residues" evidence="2">
    <location>
        <begin position="238"/>
        <end position="248"/>
    </location>
</feature>
<feature type="compositionally biased region" description="Polar residues" evidence="2">
    <location>
        <begin position="362"/>
        <end position="372"/>
    </location>
</feature>
<dbReference type="Proteomes" id="UP000199706">
    <property type="component" value="Unassembled WGS sequence"/>
</dbReference>
<feature type="compositionally biased region" description="Basic residues" evidence="2">
    <location>
        <begin position="412"/>
        <end position="426"/>
    </location>
</feature>
<dbReference type="EMBL" id="FNCJ01000003">
    <property type="protein sequence ID" value="SDG41923.1"/>
    <property type="molecule type" value="Genomic_DNA"/>
</dbReference>
<feature type="region of interest" description="Disordered" evidence="2">
    <location>
        <begin position="1"/>
        <end position="520"/>
    </location>
</feature>
<dbReference type="GO" id="GO:0005737">
    <property type="term" value="C:cytoplasm"/>
    <property type="evidence" value="ECO:0007669"/>
    <property type="project" value="TreeGrafter"/>
</dbReference>
<dbReference type="PANTHER" id="PTHR13847:SF289">
    <property type="entry name" value="GLYCINE OXIDASE"/>
    <property type="match status" value="1"/>
</dbReference>
<feature type="compositionally biased region" description="Polar residues" evidence="2">
    <location>
        <begin position="139"/>
        <end position="152"/>
    </location>
</feature>
<accession>A0A1G7U391</accession>
<keyword evidence="1" id="KW-0560">Oxidoreductase</keyword>
<dbReference type="PANTHER" id="PTHR13847">
    <property type="entry name" value="SARCOSINE DEHYDROGENASE-RELATED"/>
    <property type="match status" value="1"/>
</dbReference>
<feature type="compositionally biased region" description="Polar residues" evidence="2">
    <location>
        <begin position="391"/>
        <end position="402"/>
    </location>
</feature>
<organism evidence="4 5">
    <name type="scientific">Paraburkholderia phenazinium</name>
    <dbReference type="NCBI Taxonomy" id="60549"/>
    <lineage>
        <taxon>Bacteria</taxon>
        <taxon>Pseudomonadati</taxon>
        <taxon>Pseudomonadota</taxon>
        <taxon>Betaproteobacteria</taxon>
        <taxon>Burkholderiales</taxon>
        <taxon>Burkholderiaceae</taxon>
        <taxon>Paraburkholderia</taxon>
    </lineage>
</organism>
<feature type="compositionally biased region" description="Polar residues" evidence="2">
    <location>
        <begin position="453"/>
        <end position="476"/>
    </location>
</feature>
<feature type="compositionally biased region" description="Polar residues" evidence="2">
    <location>
        <begin position="486"/>
        <end position="504"/>
    </location>
</feature>
<dbReference type="InterPro" id="IPR006076">
    <property type="entry name" value="FAD-dep_OxRdtase"/>
</dbReference>
<evidence type="ECO:0000313" key="4">
    <source>
        <dbReference type="EMBL" id="SDG41923.1"/>
    </source>
</evidence>
<evidence type="ECO:0000256" key="1">
    <source>
        <dbReference type="ARBA" id="ARBA00023002"/>
    </source>
</evidence>
<evidence type="ECO:0000256" key="2">
    <source>
        <dbReference type="SAM" id="MobiDB-lite"/>
    </source>
</evidence>
<feature type="compositionally biased region" description="Polar residues" evidence="2">
    <location>
        <begin position="427"/>
        <end position="443"/>
    </location>
</feature>
<feature type="compositionally biased region" description="Basic and acidic residues" evidence="2">
    <location>
        <begin position="156"/>
        <end position="176"/>
    </location>
</feature>
<feature type="compositionally biased region" description="Basic and acidic residues" evidence="2">
    <location>
        <begin position="95"/>
        <end position="116"/>
    </location>
</feature>
<proteinExistence type="predicted"/>
<dbReference type="InterPro" id="IPR036188">
    <property type="entry name" value="FAD/NAD-bd_sf"/>
</dbReference>
<sequence>MQPGLEDMEQHKHGAQDTPTGKPPEQKTPGSHYRHLEKEKGPIGKTAQPPMHDNDRKRTDTPAEAQDHKALAKRASALNREGSEAKKLTHGQSDILEREHETSGNDIHPRWARDQRTAPAVAPRPPRHVRPKTEIEESPTAQHQEVTRSHVTAATKHNDRRSDRKMKQVDTEEKRPRNTPAHPNKAAPQPDEKQDGNISQAMEQYQATDSKTQTAPQLHGEQPHTQTPTHPPESNEPTVHEPEPKPDENCAQTMNHKKRAENEREHKSVPLTRIPTTPTRQLNAHVVAIRARNDGRATAWIREKRTRKDPQLKNSNVPAEKTSTNWRSKQQQNREETESNIATKTPPPRQKGEPEPGDTPDGRSSQPMYQTNDKNEQPTRNQDGEMHRTAAANTEPRSNKQATAKKAATRNTSKRRAITPKKRSTKKPNPTTPVARSANNRPATLQHKRAHQTIKTSGDPQTAAANEQHTIRTTTGGKARGAKKATSAQKNRIRTPQGTNSTTAMHEKAPRRNRPDARQTAAITITRRGDGTYTLAISGLGKLDLTLQKVRYAKDFIPMFGRRWRSLSPGNLEGVRSGHEGTGRWRLDAPTPMEKMRVLDPCVDEATLKEIRKRAVDLCPVIGESQIAASWAGYIDTTPDGVPAIGETKELPGLVLAAGLSGHGFGIGPGCGHLVADLVTGAKPIVDPEPYRPARLNESVWGKVADF</sequence>
<feature type="compositionally biased region" description="Basic and acidic residues" evidence="2">
    <location>
        <begin position="291"/>
        <end position="311"/>
    </location>
</feature>
<gene>
    <name evidence="4" type="ORF">SAMN05216466_103277</name>
</gene>
<feature type="compositionally biased region" description="Polar residues" evidence="2">
    <location>
        <begin position="312"/>
        <end position="331"/>
    </location>
</feature>
<dbReference type="AlphaFoldDB" id="A0A1G7U391"/>
<dbReference type="Pfam" id="PF01266">
    <property type="entry name" value="DAO"/>
    <property type="match status" value="1"/>
</dbReference>